<feature type="transmembrane region" description="Helical" evidence="20">
    <location>
        <begin position="149"/>
        <end position="167"/>
    </location>
</feature>
<dbReference type="GO" id="GO:0097002">
    <property type="term" value="C:mitochondrial inner boundary membrane"/>
    <property type="evidence" value="ECO:0007669"/>
    <property type="project" value="EnsemblFungi"/>
</dbReference>
<dbReference type="GO" id="GO:0034982">
    <property type="term" value="P:mitochondrial protein processing"/>
    <property type="evidence" value="ECO:0007669"/>
    <property type="project" value="TreeGrafter"/>
</dbReference>
<dbReference type="EMBL" id="KV454443">
    <property type="protein sequence ID" value="ODQ77049.1"/>
    <property type="molecule type" value="Genomic_DNA"/>
</dbReference>
<comment type="subcellular location">
    <subcellularLocation>
        <location evidence="2">Mitochondrion membrane</location>
        <topology evidence="2">Multi-pass membrane protein</topology>
    </subcellularLocation>
</comment>
<dbReference type="GO" id="GO:0005524">
    <property type="term" value="F:ATP binding"/>
    <property type="evidence" value="ECO:0007669"/>
    <property type="project" value="UniProtKB-KW"/>
</dbReference>
<dbReference type="FunFam" id="1.10.8.60:FF:000019">
    <property type="entry name" value="AFG3-like AAA ATPase 2"/>
    <property type="match status" value="1"/>
</dbReference>
<keyword evidence="6 20" id="KW-0812">Transmembrane</keyword>
<keyword evidence="10" id="KW-0862">Zinc</keyword>
<protein>
    <recommendedName>
        <fullName evidence="21">AAA+ ATPase domain-containing protein</fullName>
    </recommendedName>
</protein>
<dbReference type="Gene3D" id="1.10.8.60">
    <property type="match status" value="1"/>
</dbReference>
<dbReference type="FunFam" id="1.20.58.760:FF:000003">
    <property type="entry name" value="AFG3-like AAA ATPase 2"/>
    <property type="match status" value="1"/>
</dbReference>
<evidence type="ECO:0000256" key="5">
    <source>
        <dbReference type="ARBA" id="ARBA00022670"/>
    </source>
</evidence>
<dbReference type="FunFam" id="3.40.50.300:FF:000001">
    <property type="entry name" value="ATP-dependent zinc metalloprotease FtsH"/>
    <property type="match status" value="1"/>
</dbReference>
<evidence type="ECO:0000256" key="7">
    <source>
        <dbReference type="ARBA" id="ARBA00022723"/>
    </source>
</evidence>
<comment type="similarity">
    <text evidence="4">In the N-terminal section; belongs to the AAA ATPase family.</text>
</comment>
<dbReference type="InterPro" id="IPR003960">
    <property type="entry name" value="ATPase_AAA_CS"/>
</dbReference>
<dbReference type="InterPro" id="IPR050928">
    <property type="entry name" value="ATP-dep_Zn_Metalloprotease"/>
</dbReference>
<dbReference type="GO" id="GO:0006465">
    <property type="term" value="P:signal peptide processing"/>
    <property type="evidence" value="ECO:0007669"/>
    <property type="project" value="EnsemblFungi"/>
</dbReference>
<evidence type="ECO:0000256" key="11">
    <source>
        <dbReference type="ARBA" id="ARBA00022840"/>
    </source>
</evidence>
<dbReference type="InterPro" id="IPR011546">
    <property type="entry name" value="Pept_M41_FtsH_extracell"/>
</dbReference>
<keyword evidence="11 18" id="KW-0067">ATP-binding</keyword>
<evidence type="ECO:0000256" key="3">
    <source>
        <dbReference type="ARBA" id="ARBA00010044"/>
    </source>
</evidence>
<dbReference type="GO" id="GO:0030163">
    <property type="term" value="P:protein catabolic process"/>
    <property type="evidence" value="ECO:0007669"/>
    <property type="project" value="EnsemblFungi"/>
</dbReference>
<dbReference type="GO" id="GO:0005745">
    <property type="term" value="C:m-AAA complex"/>
    <property type="evidence" value="ECO:0007669"/>
    <property type="project" value="EnsemblFungi"/>
</dbReference>
<evidence type="ECO:0000256" key="15">
    <source>
        <dbReference type="ARBA" id="ARBA00023136"/>
    </source>
</evidence>
<evidence type="ECO:0000256" key="13">
    <source>
        <dbReference type="ARBA" id="ARBA00023049"/>
    </source>
</evidence>
<gene>
    <name evidence="22" type="ORF">BABINDRAFT_42289</name>
</gene>
<dbReference type="HAMAP" id="MF_01458">
    <property type="entry name" value="FtsH"/>
    <property type="match status" value="1"/>
</dbReference>
<evidence type="ECO:0000256" key="10">
    <source>
        <dbReference type="ARBA" id="ARBA00022833"/>
    </source>
</evidence>
<evidence type="ECO:0000256" key="12">
    <source>
        <dbReference type="ARBA" id="ARBA00022989"/>
    </source>
</evidence>
<feature type="transmembrane region" description="Helical" evidence="20">
    <location>
        <begin position="33"/>
        <end position="53"/>
    </location>
</feature>
<feature type="region of interest" description="Disordered" evidence="19">
    <location>
        <begin position="1"/>
        <end position="21"/>
    </location>
</feature>
<evidence type="ECO:0000256" key="14">
    <source>
        <dbReference type="ARBA" id="ARBA00023128"/>
    </source>
</evidence>
<evidence type="ECO:0000256" key="17">
    <source>
        <dbReference type="ARBA" id="ARBA00065348"/>
    </source>
</evidence>
<dbReference type="Gene3D" id="3.40.50.300">
    <property type="entry name" value="P-loop containing nucleotide triphosphate hydrolases"/>
    <property type="match status" value="1"/>
</dbReference>
<dbReference type="InterPro" id="IPR003959">
    <property type="entry name" value="ATPase_AAA_core"/>
</dbReference>
<comment type="subunit">
    <text evidence="17">Component of the 850 kDa m-AAA protease complex, a heterohexamer composed of YTA12/RCA1 and YTA10/AFG3. Associates with the prohibitin complex, composed of PHB1 and PHB2, inhibiting the activity of the m-AAA protease complex.</text>
</comment>
<dbReference type="GO" id="GO:0004176">
    <property type="term" value="F:ATP-dependent peptidase activity"/>
    <property type="evidence" value="ECO:0007669"/>
    <property type="project" value="InterPro"/>
</dbReference>
<proteinExistence type="inferred from homology"/>
<sequence>MLKKQAQEEGKKDKNGKPKVNADPNVQVYTLEITGRNLLIGASIFIYLSYFFFMSSNDSDSQEISFQQFRTDYLDKNLVAKLVVVNDSYAEVILNQNGKQQTHSDGLWFGIGSVESFEHNLARAQDDRGISEDFRVPVLYTRKTNWTSTVLNILPTGLLLVFMYFMFKSSVPSGKGGIFGMSKNTARKFNPETDVKVKFEDVAGLGEAKEEVMEFVKFLKNPKKYEDLGAKIPRGAILSGPPGTGKTLIAKATAGEAGVPFYSCSGSDFYQMFVGVGASKVRDLFKMARENAPCIVFVDEIDAIGKSRSSGGARGNDERESTLNQLLVEMDGFTASDHIVVLAGTNRVDVLDSALMRPGRFDRHIQIDKPELEGRKEIFNVHLKKLTLSPTIDKDLSGRLSTLTPGFSGADIANVCNEAALTAARMEAEFVELVHFELAIERVIGGIEKKSKVLNEQERRVVAYHEAGHAVCGWYLKYADPLLKVSIIPRGRGALGYAQYLPPDIYLMSAKQLEDRMTMALGGRMSEELHFASVTSGASDDFKKVTNMATAMVTQLGMSKKVGYVNYESTDSDDLTKPFSEETASIIDEEVRRIINMCRERCLAMLKDKSTEVALVAEELLAKEVITREDMIRLLGKRPFPERNDAFDKYLEKRDATESQEK</sequence>
<dbReference type="InterPro" id="IPR027417">
    <property type="entry name" value="P-loop_NTPase"/>
</dbReference>
<keyword evidence="9" id="KW-0378">Hydrolase</keyword>
<comment type="similarity">
    <text evidence="18">Belongs to the AAA ATPase family.</text>
</comment>
<dbReference type="InterPro" id="IPR000642">
    <property type="entry name" value="Peptidase_M41"/>
</dbReference>
<evidence type="ECO:0000256" key="4">
    <source>
        <dbReference type="ARBA" id="ARBA00010550"/>
    </source>
</evidence>
<comment type="similarity">
    <text evidence="3">In the C-terminal section; belongs to the peptidase M41 family.</text>
</comment>
<dbReference type="InterPro" id="IPR005936">
    <property type="entry name" value="FtsH"/>
</dbReference>
<dbReference type="SUPFAM" id="SSF140990">
    <property type="entry name" value="FtsH protease domain-like"/>
    <property type="match status" value="1"/>
</dbReference>
<dbReference type="RefSeq" id="XP_018982377.1">
    <property type="nucleotide sequence ID" value="XM_019132064.1"/>
</dbReference>
<dbReference type="InterPro" id="IPR003593">
    <property type="entry name" value="AAA+_ATPase"/>
</dbReference>
<keyword evidence="14" id="KW-0496">Mitochondrion</keyword>
<dbReference type="PROSITE" id="PS00674">
    <property type="entry name" value="AAA"/>
    <property type="match status" value="1"/>
</dbReference>
<evidence type="ECO:0000256" key="9">
    <source>
        <dbReference type="ARBA" id="ARBA00022801"/>
    </source>
</evidence>
<dbReference type="PANTHER" id="PTHR43655">
    <property type="entry name" value="ATP-DEPENDENT PROTEASE"/>
    <property type="match status" value="1"/>
</dbReference>
<dbReference type="GO" id="GO:0008270">
    <property type="term" value="F:zinc ion binding"/>
    <property type="evidence" value="ECO:0007669"/>
    <property type="project" value="InterPro"/>
</dbReference>
<name>A0A1E3QH75_9ASCO</name>
<dbReference type="InterPro" id="IPR037219">
    <property type="entry name" value="Peptidase_M41-like"/>
</dbReference>
<dbReference type="Proteomes" id="UP000094336">
    <property type="component" value="Unassembled WGS sequence"/>
</dbReference>
<dbReference type="Gene3D" id="3.40.1690.20">
    <property type="match status" value="1"/>
</dbReference>
<dbReference type="STRING" id="984486.A0A1E3QH75"/>
<comment type="catalytic activity">
    <reaction evidence="16">
        <text>ATP + H2O = ADP + phosphate + H(+)</text>
        <dbReference type="Rhea" id="RHEA:13065"/>
        <dbReference type="ChEBI" id="CHEBI:15377"/>
        <dbReference type="ChEBI" id="CHEBI:15378"/>
        <dbReference type="ChEBI" id="CHEBI:30616"/>
        <dbReference type="ChEBI" id="CHEBI:43474"/>
        <dbReference type="ChEBI" id="CHEBI:456216"/>
    </reaction>
    <physiologicalReaction direction="left-to-right" evidence="16">
        <dbReference type="Rhea" id="RHEA:13066"/>
    </physiologicalReaction>
</comment>
<evidence type="ECO:0000256" key="19">
    <source>
        <dbReference type="SAM" id="MobiDB-lite"/>
    </source>
</evidence>
<evidence type="ECO:0000256" key="1">
    <source>
        <dbReference type="ARBA" id="ARBA00001947"/>
    </source>
</evidence>
<organism evidence="22 23">
    <name type="scientific">Babjeviella inositovora NRRL Y-12698</name>
    <dbReference type="NCBI Taxonomy" id="984486"/>
    <lineage>
        <taxon>Eukaryota</taxon>
        <taxon>Fungi</taxon>
        <taxon>Dikarya</taxon>
        <taxon>Ascomycota</taxon>
        <taxon>Saccharomycotina</taxon>
        <taxon>Pichiomycetes</taxon>
        <taxon>Serinales incertae sedis</taxon>
        <taxon>Babjeviella</taxon>
    </lineage>
</organism>
<dbReference type="Pfam" id="PF00004">
    <property type="entry name" value="AAA"/>
    <property type="match status" value="1"/>
</dbReference>
<dbReference type="Pfam" id="PF17862">
    <property type="entry name" value="AAA_lid_3"/>
    <property type="match status" value="1"/>
</dbReference>
<evidence type="ECO:0000256" key="18">
    <source>
        <dbReference type="RuleBase" id="RU003651"/>
    </source>
</evidence>
<evidence type="ECO:0000259" key="21">
    <source>
        <dbReference type="SMART" id="SM00382"/>
    </source>
</evidence>
<evidence type="ECO:0000256" key="8">
    <source>
        <dbReference type="ARBA" id="ARBA00022741"/>
    </source>
</evidence>
<evidence type="ECO:0000256" key="2">
    <source>
        <dbReference type="ARBA" id="ARBA00004225"/>
    </source>
</evidence>
<dbReference type="InterPro" id="IPR041569">
    <property type="entry name" value="AAA_lid_3"/>
</dbReference>
<evidence type="ECO:0000256" key="16">
    <source>
        <dbReference type="ARBA" id="ARBA00048778"/>
    </source>
</evidence>
<reference evidence="23" key="1">
    <citation type="submission" date="2016-05" db="EMBL/GenBank/DDBJ databases">
        <title>Comparative genomics of biotechnologically important yeasts.</title>
        <authorList>
            <consortium name="DOE Joint Genome Institute"/>
            <person name="Riley R."/>
            <person name="Haridas S."/>
            <person name="Wolfe K.H."/>
            <person name="Lopes M.R."/>
            <person name="Hittinger C.T."/>
            <person name="Goker M."/>
            <person name="Salamov A."/>
            <person name="Wisecaver J."/>
            <person name="Long T.M."/>
            <person name="Aerts A.L."/>
            <person name="Barry K."/>
            <person name="Choi C."/>
            <person name="Clum A."/>
            <person name="Coughlan A.Y."/>
            <person name="Deshpande S."/>
            <person name="Douglass A.P."/>
            <person name="Hanson S.J."/>
            <person name="Klenk H.-P."/>
            <person name="Labutti K."/>
            <person name="Lapidus A."/>
            <person name="Lindquist E."/>
            <person name="Lipzen A."/>
            <person name="Meier-Kolthoff J.P."/>
            <person name="Ohm R.A."/>
            <person name="Otillar R.P."/>
            <person name="Pangilinan J."/>
            <person name="Peng Y."/>
            <person name="Rokas A."/>
            <person name="Rosa C.A."/>
            <person name="Scheuner C."/>
            <person name="Sibirny A.A."/>
            <person name="Slot J.C."/>
            <person name="Stielow J.B."/>
            <person name="Sun H."/>
            <person name="Kurtzman C.P."/>
            <person name="Blackwell M."/>
            <person name="Grigoriev I.V."/>
            <person name="Jeffries T.W."/>
        </authorList>
    </citation>
    <scope>NUCLEOTIDE SEQUENCE [LARGE SCALE GENOMIC DNA]</scope>
    <source>
        <strain evidence="23">NRRL Y-12698</strain>
    </source>
</reference>
<dbReference type="Pfam" id="PF01434">
    <property type="entry name" value="Peptidase_M41"/>
    <property type="match status" value="1"/>
</dbReference>
<dbReference type="Pfam" id="PF06480">
    <property type="entry name" value="FtsH_ext"/>
    <property type="match status" value="1"/>
</dbReference>
<evidence type="ECO:0000313" key="23">
    <source>
        <dbReference type="Proteomes" id="UP000094336"/>
    </source>
</evidence>
<keyword evidence="15 20" id="KW-0472">Membrane</keyword>
<feature type="domain" description="AAA+ ATPase" evidence="21">
    <location>
        <begin position="232"/>
        <end position="371"/>
    </location>
</feature>
<keyword evidence="13" id="KW-0482">Metalloprotease</keyword>
<dbReference type="GO" id="GO:0065003">
    <property type="term" value="P:protein-containing complex assembly"/>
    <property type="evidence" value="ECO:0007669"/>
    <property type="project" value="EnsemblFungi"/>
</dbReference>
<dbReference type="OrthoDB" id="1413014at2759"/>
<keyword evidence="23" id="KW-1185">Reference proteome</keyword>
<evidence type="ECO:0000313" key="22">
    <source>
        <dbReference type="EMBL" id="ODQ77049.1"/>
    </source>
</evidence>
<keyword evidence="7" id="KW-0479">Metal-binding</keyword>
<dbReference type="GO" id="GO:0140567">
    <property type="term" value="F:membrane protein dislocase activity"/>
    <property type="evidence" value="ECO:0007669"/>
    <property type="project" value="EnsemblFungi"/>
</dbReference>
<dbReference type="GeneID" id="30149917"/>
<feature type="compositionally biased region" description="Basic and acidic residues" evidence="19">
    <location>
        <begin position="1"/>
        <end position="16"/>
    </location>
</feature>
<evidence type="ECO:0000256" key="6">
    <source>
        <dbReference type="ARBA" id="ARBA00022692"/>
    </source>
</evidence>
<keyword evidence="12 20" id="KW-1133">Transmembrane helix</keyword>
<dbReference type="GO" id="GO:0004222">
    <property type="term" value="F:metalloendopeptidase activity"/>
    <property type="evidence" value="ECO:0007669"/>
    <property type="project" value="InterPro"/>
</dbReference>
<dbReference type="CDD" id="cd19501">
    <property type="entry name" value="RecA-like_FtsH"/>
    <property type="match status" value="1"/>
</dbReference>
<comment type="cofactor">
    <cofactor evidence="1">
        <name>Zn(2+)</name>
        <dbReference type="ChEBI" id="CHEBI:29105"/>
    </cofactor>
</comment>
<dbReference type="SUPFAM" id="SSF52540">
    <property type="entry name" value="P-loop containing nucleoside triphosphate hydrolases"/>
    <property type="match status" value="1"/>
</dbReference>
<dbReference type="GO" id="GO:0016887">
    <property type="term" value="F:ATP hydrolysis activity"/>
    <property type="evidence" value="ECO:0007669"/>
    <property type="project" value="EnsemblFungi"/>
</dbReference>
<dbReference type="SMART" id="SM00382">
    <property type="entry name" value="AAA"/>
    <property type="match status" value="1"/>
</dbReference>
<keyword evidence="5" id="KW-0645">Protease</keyword>
<evidence type="ECO:0000256" key="20">
    <source>
        <dbReference type="SAM" id="Phobius"/>
    </source>
</evidence>
<dbReference type="Gene3D" id="1.20.58.760">
    <property type="entry name" value="Peptidase M41"/>
    <property type="match status" value="1"/>
</dbReference>
<dbReference type="PANTHER" id="PTHR43655:SF14">
    <property type="entry name" value="MITOCHONDRIAL RESPIRATORY CHAIN COMPLEXES ASSEMBLY PROTEIN YTA12"/>
    <property type="match status" value="1"/>
</dbReference>
<accession>A0A1E3QH75</accession>
<keyword evidence="8 18" id="KW-0547">Nucleotide-binding</keyword>
<dbReference type="AlphaFoldDB" id="A0A1E3QH75"/>
<dbReference type="NCBIfam" id="TIGR01241">
    <property type="entry name" value="FtsH_fam"/>
    <property type="match status" value="1"/>
</dbReference>